<feature type="repeat" description="TPR" evidence="3">
    <location>
        <begin position="1008"/>
        <end position="1041"/>
    </location>
</feature>
<evidence type="ECO:0000256" key="4">
    <source>
        <dbReference type="SAM" id="MobiDB-lite"/>
    </source>
</evidence>
<dbReference type="Proteomes" id="UP000224634">
    <property type="component" value="Unassembled WGS sequence"/>
</dbReference>
<evidence type="ECO:0000313" key="6">
    <source>
        <dbReference type="Proteomes" id="UP000224634"/>
    </source>
</evidence>
<evidence type="ECO:0000313" key="5">
    <source>
        <dbReference type="EMBL" id="PGH23392.1"/>
    </source>
</evidence>
<comment type="function">
    <text evidence="1">Involved in endocytosis.</text>
</comment>
<protein>
    <recommendedName>
        <fullName evidence="7">Filamentation protein</fullName>
    </recommendedName>
</protein>
<keyword evidence="3" id="KW-0802">TPR repeat</keyword>
<evidence type="ECO:0000256" key="1">
    <source>
        <dbReference type="ARBA" id="ARBA00002550"/>
    </source>
</evidence>
<dbReference type="InterPro" id="IPR011990">
    <property type="entry name" value="TPR-like_helical_dom_sf"/>
</dbReference>
<sequence>MSGRTPEKGRRYIESLDAARCNGNWPEVPELLRKISKHSPQQKCLIQTVEAECQIAAYIAKRPGTASTPTANGDSRLSGLIPTLLSVIEDEGELTQDTFQTQVCLGWLHWALSEPALASSRLPKDFQVTLETLLDNGEVLSPWTEVCLVKGAYLKGAAQSLASGSEDAMRTFASILPWLSSPISSSQSNPQFLFWSEKVLAKSALIAAESTRNHRDQQTADLALKSFRLWADHPEVKRGDPASTVQSNAPASPGSRSTVWKAYYDFLTAVLQEGLYYTPTAEGPKRVQLSTEFRRIEAICENALLRNTKFPSAGTTNTHVEEWVEQVIRNWEVFCGSSWSDDDFGQGGQDAVARNVLDILYRAATKTFHSTLILRRLFHVHATLTEFDLAVKALETYVEIATNAKDRAARSTHQIGEVEDDETFAHTLSEGIIVLCCFGNQKEAEKAKYLAELLQDALNISGDATNGIASPQQASHSNGEKQVSPIVLALSYRAIGIGLANCARWTRINESRTEIQSSAINFLEKSLAPELGEDTDISASFALALLLAEIRDLDSAIDCLRTALVAAKPTEESHSRHIIHSKERDLVPLWHLLSLLLSARQDFETASYSCDAALDTSPNSGSLFAQNGNLALRNGHENGERSNRWLSLTARRNIAADMEAREKESIIELRMTQLSLIEIENGPEAALNHSDELLGLFGHLFKNVGLEMNGPGAKLKPDTLAPPKSSAGTVRSLRGSIFGRKRSVRHASRGTEIDGDANTIPQVPSISSSRNLPSDVDTPAPAIEITDGDRRASSERPRTGGRRNSLRQKDGRQAHKLHRREGSLSKAVRQRSMERHRDENEPSSTETTPVKKHGKHRHEDDEEVSLTDITSPTTGHNRSSSARHTLPRVAHNMKHSKQPAPAGHKKQPPQQDIRLPTTGRFDSPTRAITRFPRVQAQKQALSLLTKIWLFIAGLYRRASLFEDANEACNEAANQANRVESLVAAQESSARAFAEAGWGVTKSSDELWADIFTERGYVAQAQTQPYKALENFEEAVTYFPDHVRATIGLCNLLLDMYDETLPAEEPEPDIAAELSAFSLFPPVKLKENDDDDDDDDGEDDDNWPLPASEPVDAKSTTAGSSSSLLSSKKKKKKKQKDTPEYLNRLAARDRAYGLLSTLIKLGTAWDDSEAWFALSRAYEQGEQIEKAKEVLWWCVELEDRKPVRHWWNLGSGGYVL</sequence>
<reference evidence="5 6" key="1">
    <citation type="submission" date="2017-10" db="EMBL/GenBank/DDBJ databases">
        <title>Comparative genomics in systemic dimorphic fungi from Ajellomycetaceae.</title>
        <authorList>
            <person name="Munoz J.F."/>
            <person name="Mcewen J.G."/>
            <person name="Clay O.K."/>
            <person name="Cuomo C.A."/>
        </authorList>
    </citation>
    <scope>NUCLEOTIDE SEQUENCE [LARGE SCALE GENOMIC DNA]</scope>
    <source>
        <strain evidence="5 6">UAMH7299</strain>
    </source>
</reference>
<comment type="similarity">
    <text evidence="2">Belongs to the YPP1 family.</text>
</comment>
<name>A0A2B7YRA8_POLH7</name>
<dbReference type="EMBL" id="PDNA01000024">
    <property type="protein sequence ID" value="PGH23392.1"/>
    <property type="molecule type" value="Genomic_DNA"/>
</dbReference>
<dbReference type="SUPFAM" id="SSF48452">
    <property type="entry name" value="TPR-like"/>
    <property type="match status" value="2"/>
</dbReference>
<feature type="region of interest" description="Disordered" evidence="4">
    <location>
        <begin position="1082"/>
        <end position="1137"/>
    </location>
</feature>
<evidence type="ECO:0000256" key="3">
    <source>
        <dbReference type="PROSITE-ProRule" id="PRU00339"/>
    </source>
</evidence>
<dbReference type="AlphaFoldDB" id="A0A2B7YRA8"/>
<feature type="compositionally biased region" description="Basic and acidic residues" evidence="4">
    <location>
        <begin position="787"/>
        <end position="798"/>
    </location>
</feature>
<gene>
    <name evidence="5" type="ORF">AJ80_02502</name>
</gene>
<dbReference type="Gene3D" id="1.25.40.10">
    <property type="entry name" value="Tetratricopeptide repeat domain"/>
    <property type="match status" value="2"/>
</dbReference>
<evidence type="ECO:0008006" key="7">
    <source>
        <dbReference type="Google" id="ProtNLM"/>
    </source>
</evidence>
<feature type="compositionally biased region" description="Polar residues" evidence="4">
    <location>
        <begin position="867"/>
        <end position="883"/>
    </location>
</feature>
<feature type="compositionally biased region" description="Basic residues" evidence="4">
    <location>
        <begin position="891"/>
        <end position="907"/>
    </location>
</feature>
<evidence type="ECO:0000256" key="2">
    <source>
        <dbReference type="ARBA" id="ARBA00038251"/>
    </source>
</evidence>
<accession>A0A2B7YRA8</accession>
<dbReference type="PANTHER" id="PTHR23083:SF464">
    <property type="entry name" value="TETRATRICOPEPTIDE REPEAT DOMAIN 7, ISOFORM A"/>
    <property type="match status" value="1"/>
</dbReference>
<comment type="caution">
    <text evidence="5">The sequence shown here is derived from an EMBL/GenBank/DDBJ whole genome shotgun (WGS) entry which is preliminary data.</text>
</comment>
<feature type="region of interest" description="Disordered" evidence="4">
    <location>
        <begin position="741"/>
        <end position="921"/>
    </location>
</feature>
<feature type="compositionally biased region" description="Acidic residues" evidence="4">
    <location>
        <begin position="1087"/>
        <end position="1101"/>
    </location>
</feature>
<dbReference type="PROSITE" id="PS50005">
    <property type="entry name" value="TPR"/>
    <property type="match status" value="1"/>
</dbReference>
<feature type="compositionally biased region" description="Basic and acidic residues" evidence="4">
    <location>
        <begin position="831"/>
        <end position="840"/>
    </location>
</feature>
<dbReference type="PANTHER" id="PTHR23083">
    <property type="entry name" value="TETRATRICOPEPTIDE REPEAT PROTEIN, TPR"/>
    <property type="match status" value="1"/>
</dbReference>
<dbReference type="STRING" id="1447883.A0A2B7YRA8"/>
<proteinExistence type="inferred from homology"/>
<dbReference type="OrthoDB" id="29013at2759"/>
<organism evidence="5 6">
    <name type="scientific">Polytolypa hystricis (strain UAMH7299)</name>
    <dbReference type="NCBI Taxonomy" id="1447883"/>
    <lineage>
        <taxon>Eukaryota</taxon>
        <taxon>Fungi</taxon>
        <taxon>Dikarya</taxon>
        <taxon>Ascomycota</taxon>
        <taxon>Pezizomycotina</taxon>
        <taxon>Eurotiomycetes</taxon>
        <taxon>Eurotiomycetidae</taxon>
        <taxon>Onygenales</taxon>
        <taxon>Onygenales incertae sedis</taxon>
        <taxon>Polytolypa</taxon>
    </lineage>
</organism>
<dbReference type="SMART" id="SM00028">
    <property type="entry name" value="TPR"/>
    <property type="match status" value="5"/>
</dbReference>
<keyword evidence="6" id="KW-1185">Reference proteome</keyword>
<dbReference type="InterPro" id="IPR019734">
    <property type="entry name" value="TPR_rpt"/>
</dbReference>
<feature type="compositionally biased region" description="Polar residues" evidence="4">
    <location>
        <begin position="759"/>
        <end position="772"/>
    </location>
</feature>
<dbReference type="InterPro" id="IPR051722">
    <property type="entry name" value="Endocytosis_PI4K-reg_protein"/>
</dbReference>